<feature type="active site" description="Nucleophile" evidence="5">
    <location>
        <position position="8"/>
    </location>
</feature>
<keyword evidence="3" id="KW-0378">Hydrolase</keyword>
<dbReference type="Pfam" id="PF01451">
    <property type="entry name" value="LMWPc"/>
    <property type="match status" value="1"/>
</dbReference>
<proteinExistence type="inferred from homology"/>
<accession>K4IEU2</accession>
<dbReference type="InterPro" id="IPR036196">
    <property type="entry name" value="Ptyr_pPase_sf"/>
</dbReference>
<evidence type="ECO:0000313" key="8">
    <source>
        <dbReference type="Proteomes" id="UP000008514"/>
    </source>
</evidence>
<dbReference type="GO" id="GO:0004725">
    <property type="term" value="F:protein tyrosine phosphatase activity"/>
    <property type="evidence" value="ECO:0007669"/>
    <property type="project" value="UniProtKB-EC"/>
</dbReference>
<dbReference type="SUPFAM" id="SSF52788">
    <property type="entry name" value="Phosphotyrosine protein phosphatases I"/>
    <property type="match status" value="1"/>
</dbReference>
<dbReference type="PANTHER" id="PTHR11717">
    <property type="entry name" value="LOW MOLECULAR WEIGHT PROTEIN TYROSINE PHOSPHATASE"/>
    <property type="match status" value="1"/>
</dbReference>
<dbReference type="PRINTS" id="PR00719">
    <property type="entry name" value="LMWPTPASE"/>
</dbReference>
<dbReference type="SMART" id="SM00226">
    <property type="entry name" value="LMWPc"/>
    <property type="match status" value="1"/>
</dbReference>
<organism evidence="7 8">
    <name type="scientific">Psychroflexus torquis (strain ATCC 700755 / CIP 106069 / ACAM 623)</name>
    <dbReference type="NCBI Taxonomy" id="313595"/>
    <lineage>
        <taxon>Bacteria</taxon>
        <taxon>Pseudomonadati</taxon>
        <taxon>Bacteroidota</taxon>
        <taxon>Flavobacteriia</taxon>
        <taxon>Flavobacteriales</taxon>
        <taxon>Flavobacteriaceae</taxon>
        <taxon>Psychroflexus</taxon>
    </lineage>
</organism>
<feature type="active site" description="Proton donor" evidence="5">
    <location>
        <position position="122"/>
    </location>
</feature>
<reference evidence="7" key="1">
    <citation type="submission" date="2006-03" db="EMBL/GenBank/DDBJ databases">
        <authorList>
            <person name="Bowman J."/>
            <person name="Ferriera S."/>
            <person name="Johnson J."/>
            <person name="Kravitz S."/>
            <person name="Halpern A."/>
            <person name="Remington K."/>
            <person name="Beeson K."/>
            <person name="Tran B."/>
            <person name="Rogers Y.-H."/>
            <person name="Friedman R."/>
            <person name="Venter J.C."/>
        </authorList>
    </citation>
    <scope>NUCLEOTIDE SEQUENCE [LARGE SCALE GENOMIC DNA]</scope>
    <source>
        <strain evidence="7">ATCC 700755</strain>
    </source>
</reference>
<evidence type="ECO:0000256" key="2">
    <source>
        <dbReference type="ARBA" id="ARBA00013064"/>
    </source>
</evidence>
<dbReference type="EMBL" id="CP003879">
    <property type="protein sequence ID" value="AFU67601.1"/>
    <property type="molecule type" value="Genomic_DNA"/>
</dbReference>
<dbReference type="InterPro" id="IPR017867">
    <property type="entry name" value="Tyr_phospatase_low_mol_wt"/>
</dbReference>
<dbReference type="eggNOG" id="COG0394">
    <property type="taxonomic scope" value="Bacteria"/>
</dbReference>
<dbReference type="InterPro" id="IPR023485">
    <property type="entry name" value="Ptyr_pPase"/>
</dbReference>
<comment type="similarity">
    <text evidence="1">Belongs to the low molecular weight phosphotyrosine protein phosphatase family.</text>
</comment>
<dbReference type="OrthoDB" id="9784339at2"/>
<dbReference type="CDD" id="cd16343">
    <property type="entry name" value="LMWPTP"/>
    <property type="match status" value="1"/>
</dbReference>
<dbReference type="PANTHER" id="PTHR11717:SF7">
    <property type="entry name" value="LOW MOLECULAR WEIGHT PHOSPHOTYROSINE PROTEIN PHOSPHATASE"/>
    <property type="match status" value="1"/>
</dbReference>
<gene>
    <name evidence="7" type="ordered locus">P700755_000580</name>
</gene>
<dbReference type="InterPro" id="IPR050438">
    <property type="entry name" value="LMW_PTPase"/>
</dbReference>
<keyword evidence="4" id="KW-0904">Protein phosphatase</keyword>
<dbReference type="EC" id="3.1.3.48" evidence="2"/>
<evidence type="ECO:0000259" key="6">
    <source>
        <dbReference type="SMART" id="SM00226"/>
    </source>
</evidence>
<dbReference type="STRING" id="313595.P700755_000580"/>
<name>K4IEU2_PSYTT</name>
<dbReference type="RefSeq" id="WP_015023218.1">
    <property type="nucleotide sequence ID" value="NC_018721.1"/>
</dbReference>
<dbReference type="KEGG" id="ptq:P700755_000580"/>
<feature type="active site" evidence="5">
    <location>
        <position position="14"/>
    </location>
</feature>
<dbReference type="Gene3D" id="3.40.50.2300">
    <property type="match status" value="1"/>
</dbReference>
<protein>
    <recommendedName>
        <fullName evidence="2">protein-tyrosine-phosphatase</fullName>
        <ecNumber evidence="2">3.1.3.48</ecNumber>
    </recommendedName>
</protein>
<keyword evidence="8" id="KW-1185">Reference proteome</keyword>
<sequence length="150" mass="16842">MIRVLMVCLGNICRSPLAEGILESKLDTSIFEIDSAGTSAFHQGSLPDQRSIEVANKYGIDITNQKSRPFAKKDFQSFDYIYVMDSSNYEDVINMADNKEEEDKVSLILNTIYPGEDQSVPDPYHDSINGFEQVYHMLEESCSVIASELA</sequence>
<reference evidence="7" key="2">
    <citation type="submission" date="2012-09" db="EMBL/GenBank/DDBJ databases">
        <title>The complete sequence of Psychroflexus torquis an extreme psychrophile from sea-ice that is stimulated by light.</title>
        <authorList>
            <person name="Feng S."/>
            <person name="Powell S.M."/>
            <person name="Bowman J.P."/>
        </authorList>
    </citation>
    <scope>NUCLEOTIDE SEQUENCE [LARGE SCALE GENOMIC DNA]</scope>
    <source>
        <strain evidence="7">ATCC 700755</strain>
    </source>
</reference>
<feature type="domain" description="Phosphotyrosine protein phosphatase I" evidence="6">
    <location>
        <begin position="2"/>
        <end position="148"/>
    </location>
</feature>
<dbReference type="Proteomes" id="UP000008514">
    <property type="component" value="Chromosome"/>
</dbReference>
<evidence type="ECO:0000256" key="5">
    <source>
        <dbReference type="PIRSR" id="PIRSR617867-1"/>
    </source>
</evidence>
<evidence type="ECO:0000256" key="4">
    <source>
        <dbReference type="ARBA" id="ARBA00022912"/>
    </source>
</evidence>
<evidence type="ECO:0000256" key="3">
    <source>
        <dbReference type="ARBA" id="ARBA00022801"/>
    </source>
</evidence>
<dbReference type="HOGENOM" id="CLU_071415_2_2_10"/>
<evidence type="ECO:0000256" key="1">
    <source>
        <dbReference type="ARBA" id="ARBA00011063"/>
    </source>
</evidence>
<evidence type="ECO:0000313" key="7">
    <source>
        <dbReference type="EMBL" id="AFU67601.1"/>
    </source>
</evidence>
<dbReference type="AlphaFoldDB" id="K4IEU2"/>